<keyword evidence="1" id="KW-0732">Signal</keyword>
<dbReference type="Proteomes" id="UP000062998">
    <property type="component" value="Unassembled WGS sequence"/>
</dbReference>
<dbReference type="SUPFAM" id="SSF51182">
    <property type="entry name" value="RmlC-like cupins"/>
    <property type="match status" value="1"/>
</dbReference>
<evidence type="ECO:0000313" key="3">
    <source>
        <dbReference type="EMBL" id="KWE03312.1"/>
    </source>
</evidence>
<dbReference type="AlphaFoldDB" id="A0A105IJL1"/>
<organism evidence="3 4">
    <name type="scientific">Burkholderia ubonensis</name>
    <dbReference type="NCBI Taxonomy" id="101571"/>
    <lineage>
        <taxon>Bacteria</taxon>
        <taxon>Pseudomonadati</taxon>
        <taxon>Pseudomonadota</taxon>
        <taxon>Betaproteobacteria</taxon>
        <taxon>Burkholderiales</taxon>
        <taxon>Burkholderiaceae</taxon>
        <taxon>Burkholderia</taxon>
        <taxon>Burkholderia cepacia complex</taxon>
    </lineage>
</organism>
<feature type="signal peptide" evidence="1">
    <location>
        <begin position="1"/>
        <end position="24"/>
    </location>
</feature>
<dbReference type="EMBL" id="LPIX01000054">
    <property type="protein sequence ID" value="KWE03312.1"/>
    <property type="molecule type" value="Genomic_DNA"/>
</dbReference>
<evidence type="ECO:0000259" key="2">
    <source>
        <dbReference type="Pfam" id="PF12973"/>
    </source>
</evidence>
<dbReference type="Gene3D" id="2.60.120.10">
    <property type="entry name" value="Jelly Rolls"/>
    <property type="match status" value="1"/>
</dbReference>
<evidence type="ECO:0000256" key="1">
    <source>
        <dbReference type="SAM" id="SignalP"/>
    </source>
</evidence>
<protein>
    <submittedName>
        <fullName evidence="3">Cupin</fullName>
    </submittedName>
</protein>
<dbReference type="CDD" id="cd06989">
    <property type="entry name" value="cupin_DRT102"/>
    <property type="match status" value="1"/>
</dbReference>
<proteinExistence type="predicted"/>
<feature type="domain" description="ChrR-like cupin" evidence="2">
    <location>
        <begin position="31"/>
        <end position="100"/>
    </location>
</feature>
<reference evidence="3 4" key="1">
    <citation type="submission" date="2015-11" db="EMBL/GenBank/DDBJ databases">
        <title>Expanding the genomic diversity of Burkholderia species for the development of highly accurate diagnostics.</title>
        <authorList>
            <person name="Sahl J."/>
            <person name="Keim P."/>
            <person name="Wagner D."/>
        </authorList>
    </citation>
    <scope>NUCLEOTIDE SEQUENCE [LARGE SCALE GENOMIC DNA]</scope>
    <source>
        <strain evidence="3 4">MSMB2167WGS</strain>
    </source>
</reference>
<sequence length="156" mass="16694">MDRKTAALSIALVVGCLGTSPAWAQSGGHRTVTPSDLKWTDAAALPPGAKIAVIEGPMDQAVSITARVKLPANYEIPAHWHPAVERATVLSGTFNIGTGDKLDRRKTTALPAGSVSIMQPKMNHFAWTSEETVLQLNTAGPWDINYVNPADDPRKK</sequence>
<dbReference type="PROSITE" id="PS51257">
    <property type="entry name" value="PROKAR_LIPOPROTEIN"/>
    <property type="match status" value="1"/>
</dbReference>
<dbReference type="Pfam" id="PF12973">
    <property type="entry name" value="Cupin_7"/>
    <property type="match status" value="1"/>
</dbReference>
<evidence type="ECO:0000313" key="4">
    <source>
        <dbReference type="Proteomes" id="UP000062998"/>
    </source>
</evidence>
<dbReference type="InterPro" id="IPR014710">
    <property type="entry name" value="RmlC-like_jellyroll"/>
</dbReference>
<feature type="chain" id="PRO_5007123802" evidence="1">
    <location>
        <begin position="25"/>
        <end position="156"/>
    </location>
</feature>
<gene>
    <name evidence="3" type="ORF">WL73_14585</name>
</gene>
<name>A0A105IJL1_9BURK</name>
<dbReference type="RefSeq" id="WP_059967889.1">
    <property type="nucleotide sequence ID" value="NZ_CP013464.1"/>
</dbReference>
<accession>A0A105IJL1</accession>
<dbReference type="OrthoDB" id="1433532at2"/>
<comment type="caution">
    <text evidence="3">The sequence shown here is derived from an EMBL/GenBank/DDBJ whole genome shotgun (WGS) entry which is preliminary data.</text>
</comment>
<dbReference type="InterPro" id="IPR011051">
    <property type="entry name" value="RmlC_Cupin_sf"/>
</dbReference>
<dbReference type="InterPro" id="IPR025979">
    <property type="entry name" value="ChrR-like_cupin_dom"/>
</dbReference>